<proteinExistence type="predicted"/>
<name>A0ABY4J3H8_9MICO</name>
<protein>
    <submittedName>
        <fullName evidence="1">HAD-IA family hydrolase</fullName>
    </submittedName>
</protein>
<dbReference type="Gene3D" id="3.40.50.1000">
    <property type="entry name" value="HAD superfamily/HAD-like"/>
    <property type="match status" value="1"/>
</dbReference>
<sequence length="92" mass="10169">MTFYPLCNISHCFVPVRRRFDPICYSHEQGVAKPDAGAYLTALERMGARAEDVLFIDDNDAPARGAESCGIRAVPHRDNATTIAAIERFLAN</sequence>
<dbReference type="InterPro" id="IPR006439">
    <property type="entry name" value="HAD-SF_hydro_IA"/>
</dbReference>
<accession>A0ABY4J3H8</accession>
<dbReference type="InterPro" id="IPR036412">
    <property type="entry name" value="HAD-like_sf"/>
</dbReference>
<dbReference type="InterPro" id="IPR023214">
    <property type="entry name" value="HAD_sf"/>
</dbReference>
<gene>
    <name evidence="1" type="ORF">KV397_13550</name>
</gene>
<dbReference type="NCBIfam" id="TIGR01509">
    <property type="entry name" value="HAD-SF-IA-v3"/>
    <property type="match status" value="1"/>
</dbReference>
<keyword evidence="1" id="KW-0378">Hydrolase</keyword>
<dbReference type="GO" id="GO:0016787">
    <property type="term" value="F:hydrolase activity"/>
    <property type="evidence" value="ECO:0007669"/>
    <property type="project" value="UniProtKB-KW"/>
</dbReference>
<dbReference type="SUPFAM" id="SSF56784">
    <property type="entry name" value="HAD-like"/>
    <property type="match status" value="1"/>
</dbReference>
<dbReference type="Proteomes" id="UP000830631">
    <property type="component" value="Chromosome"/>
</dbReference>
<evidence type="ECO:0000313" key="2">
    <source>
        <dbReference type="Proteomes" id="UP000830631"/>
    </source>
</evidence>
<dbReference type="Pfam" id="PF00702">
    <property type="entry name" value="Hydrolase"/>
    <property type="match status" value="1"/>
</dbReference>
<organism evidence="1 2">
    <name type="scientific">Microbacterium aurugineum</name>
    <dbReference type="NCBI Taxonomy" id="2851642"/>
    <lineage>
        <taxon>Bacteria</taxon>
        <taxon>Bacillati</taxon>
        <taxon>Actinomycetota</taxon>
        <taxon>Actinomycetes</taxon>
        <taxon>Micrococcales</taxon>
        <taxon>Microbacteriaceae</taxon>
        <taxon>Microbacterium</taxon>
    </lineage>
</organism>
<evidence type="ECO:0000313" key="1">
    <source>
        <dbReference type="EMBL" id="UPL19594.1"/>
    </source>
</evidence>
<reference evidence="1 2" key="1">
    <citation type="submission" date="2021-06" db="EMBL/GenBank/DDBJ databases">
        <title>Genome-based taxonomic framework of Microbacterium strains isolated from marine environment, the description of four new species and reclassification of four preexisting species.</title>
        <authorList>
            <person name="Lee S.D."/>
            <person name="Kim S.-M."/>
            <person name="Byeon Y.-S."/>
            <person name="Yang H.L."/>
            <person name="Kim I.S."/>
        </authorList>
    </citation>
    <scope>NUCLEOTIDE SEQUENCE [LARGE SCALE GENOMIC DNA]</scope>
    <source>
        <strain evidence="1 2">KSW4-10</strain>
    </source>
</reference>
<keyword evidence="2" id="KW-1185">Reference proteome</keyword>
<dbReference type="EMBL" id="CP078078">
    <property type="protein sequence ID" value="UPL19594.1"/>
    <property type="molecule type" value="Genomic_DNA"/>
</dbReference>